<reference evidence="1 2" key="1">
    <citation type="journal article" date="2018" name="Nat. Biotechnol.">
        <title>A standardized bacterial taxonomy based on genome phylogeny substantially revises the tree of life.</title>
        <authorList>
            <person name="Parks D.H."/>
            <person name="Chuvochina M."/>
            <person name="Waite D.W."/>
            <person name="Rinke C."/>
            <person name="Skarshewski A."/>
            <person name="Chaumeil P.A."/>
            <person name="Hugenholtz P."/>
        </authorList>
    </citation>
    <scope>NUCLEOTIDE SEQUENCE [LARGE SCALE GENOMIC DNA]</scope>
    <source>
        <strain evidence="1">UBA11978</strain>
    </source>
</reference>
<protein>
    <recommendedName>
        <fullName evidence="3">Head protein</fullName>
    </recommendedName>
</protein>
<dbReference type="Proteomes" id="UP000263517">
    <property type="component" value="Unassembled WGS sequence"/>
</dbReference>
<name>A0A350P848_9ALTE</name>
<organism evidence="1 2">
    <name type="scientific">Alteromonas australica</name>
    <dbReference type="NCBI Taxonomy" id="589873"/>
    <lineage>
        <taxon>Bacteria</taxon>
        <taxon>Pseudomonadati</taxon>
        <taxon>Pseudomonadota</taxon>
        <taxon>Gammaproteobacteria</taxon>
        <taxon>Alteromonadales</taxon>
        <taxon>Alteromonadaceae</taxon>
        <taxon>Alteromonas/Salinimonas group</taxon>
        <taxon>Alteromonas</taxon>
    </lineage>
</organism>
<evidence type="ECO:0000313" key="2">
    <source>
        <dbReference type="Proteomes" id="UP000263517"/>
    </source>
</evidence>
<comment type="caution">
    <text evidence="1">The sequence shown here is derived from an EMBL/GenBank/DDBJ whole genome shotgun (WGS) entry which is preliminary data.</text>
</comment>
<evidence type="ECO:0008006" key="3">
    <source>
        <dbReference type="Google" id="ProtNLM"/>
    </source>
</evidence>
<accession>A0A350P848</accession>
<dbReference type="InterPro" id="IPR035198">
    <property type="entry name" value="SU10_MCP"/>
</dbReference>
<sequence>MATATTANSVGEREQLADIIYKVDSDETPIFSSTAKTTINGVFVEWQVQELASATTNHVNEGADMSDTGVTATVRLGNYAQISQKGVIISKTLDAVEKAGRDREVAYQKVLKGLELRRDIEHMIGNTDVARAASGPRKSASLTSWMTNGSVGGGSGAFATGDGTDTVTGGNDRALTLALIDDATQDAWSDGGNPSLLVCSATNRANISDLSQSGTNLVTNQVNATANTAPSFVGSVSVYLNDFGQLSITPSRFMGNDRLFVIDPNYVEVGTLAGRNFSENEIGSSGDAEKMQIICEWSLCVKAPKAHAVIMDLNGS</sequence>
<gene>
    <name evidence="1" type="ORF">DCW74_17235</name>
</gene>
<dbReference type="EMBL" id="DNAN01000605">
    <property type="protein sequence ID" value="HAW77465.1"/>
    <property type="molecule type" value="Genomic_DNA"/>
</dbReference>
<evidence type="ECO:0000313" key="1">
    <source>
        <dbReference type="EMBL" id="HAW77465.1"/>
    </source>
</evidence>
<dbReference type="Pfam" id="PF17236">
    <property type="entry name" value="SU10_MCP"/>
    <property type="match status" value="1"/>
</dbReference>
<dbReference type="AlphaFoldDB" id="A0A350P848"/>
<proteinExistence type="predicted"/>